<dbReference type="InterPro" id="IPR028884">
    <property type="entry name" value="Trm82"/>
</dbReference>
<comment type="pathway">
    <text evidence="6">tRNA modification; N(7)-methylguanine-tRNA biosynthesis.</text>
</comment>
<reference evidence="8 9" key="1">
    <citation type="submission" date="2024-11" db="EMBL/GenBank/DDBJ databases">
        <title>Chromosome-level genome assembly of Eucalyptus globulus Labill. provides insights into its genome evolution.</title>
        <authorList>
            <person name="Li X."/>
        </authorList>
    </citation>
    <scope>NUCLEOTIDE SEQUENCE [LARGE SCALE GENOMIC DNA]</scope>
    <source>
        <strain evidence="8">CL2024</strain>
        <tissue evidence="8">Fresh tender leaves</tissue>
    </source>
</reference>
<accession>A0ABD3ISC9</accession>
<dbReference type="Gene3D" id="2.130.10.10">
    <property type="entry name" value="YVTN repeat-like/Quinoprotein amine dehydrogenase"/>
    <property type="match status" value="2"/>
</dbReference>
<dbReference type="PANTHER" id="PTHR16288:SF0">
    <property type="entry name" value="TRNA (GUANINE-N(7)-)-METHYLTRANSFERASE NON-CATALYTIC SUBUNIT WDR4"/>
    <property type="match status" value="1"/>
</dbReference>
<comment type="subunit">
    <text evidence="6">Forms a heterodimer with the catalytic subunit.</text>
</comment>
<evidence type="ECO:0000313" key="8">
    <source>
        <dbReference type="EMBL" id="KAL3717452.1"/>
    </source>
</evidence>
<feature type="repeat" description="WD" evidence="7">
    <location>
        <begin position="198"/>
        <end position="243"/>
    </location>
</feature>
<evidence type="ECO:0000256" key="3">
    <source>
        <dbReference type="ARBA" id="ARBA00022694"/>
    </source>
</evidence>
<evidence type="ECO:0000256" key="4">
    <source>
        <dbReference type="ARBA" id="ARBA00022737"/>
    </source>
</evidence>
<comment type="similarity">
    <text evidence="6">Belongs to the WD repeat TRM82 family.</text>
</comment>
<evidence type="ECO:0000256" key="7">
    <source>
        <dbReference type="PROSITE-ProRule" id="PRU00221"/>
    </source>
</evidence>
<comment type="caution">
    <text evidence="8">The sequence shown here is derived from an EMBL/GenBank/DDBJ whole genome shotgun (WGS) entry which is preliminary data.</text>
</comment>
<evidence type="ECO:0000256" key="5">
    <source>
        <dbReference type="ARBA" id="ARBA00023242"/>
    </source>
</evidence>
<dbReference type="InterPro" id="IPR015943">
    <property type="entry name" value="WD40/YVTN_repeat-like_dom_sf"/>
</dbReference>
<name>A0ABD3ISC9_EUCGL</name>
<protein>
    <recommendedName>
        <fullName evidence="6">tRNA (guanine-N(7)-)-methyltransferase non-catalytic subunit</fullName>
    </recommendedName>
    <alternativeName>
        <fullName evidence="6">WD repeat-containing protein 4 homolog</fullName>
    </alternativeName>
</protein>
<dbReference type="PROSITE" id="PS50294">
    <property type="entry name" value="WD_REPEATS_REGION"/>
    <property type="match status" value="2"/>
</dbReference>
<organism evidence="8 9">
    <name type="scientific">Eucalyptus globulus</name>
    <name type="common">Tasmanian blue gum</name>
    <dbReference type="NCBI Taxonomy" id="34317"/>
    <lineage>
        <taxon>Eukaryota</taxon>
        <taxon>Viridiplantae</taxon>
        <taxon>Streptophyta</taxon>
        <taxon>Embryophyta</taxon>
        <taxon>Tracheophyta</taxon>
        <taxon>Spermatophyta</taxon>
        <taxon>Magnoliopsida</taxon>
        <taxon>eudicotyledons</taxon>
        <taxon>Gunneridae</taxon>
        <taxon>Pentapetalae</taxon>
        <taxon>rosids</taxon>
        <taxon>malvids</taxon>
        <taxon>Myrtales</taxon>
        <taxon>Myrtaceae</taxon>
        <taxon>Myrtoideae</taxon>
        <taxon>Eucalypteae</taxon>
        <taxon>Eucalyptus</taxon>
    </lineage>
</organism>
<proteinExistence type="inferred from homology"/>
<sequence>MGDAQMEEGDNPREIEVSPAFIAVHPAQRSVAVAVGSDLRVYDLTGDCPVSLVDDSAKPFHSDSIRAIRYGASGKLLVSAGDDKLVKIWSTDSWLCIGSVCCEKRVSSVAVSNDGLFVCFADKFGVVWVVSSKENVENQALPDKKAAPILAHYCSIITSLEFSPDGRFIVSADRDYKIRVTVVPKNPLDGAHEIQTFCLGHSEYVSCLDFIHSPDYPHGLLVSGSGDSTVRLWDVTSGSLLDTCEIGAKAELSVTDGLEEEPCHAITDLCTCSNGTSIALAVQSLKGIMLLNCNPSAKTLSIAKVVLIEGETLIPTSLGTSLSEGLLWMVTGISKLQGFNHSSLARVRAVSLPEDNGQDAEPVLLRDDEIPGGQKLLERLQGSVSIGNDVFLAAAEALKTAMRSLLIKKQYSAEKREFRKRTRNDRKLKN</sequence>
<dbReference type="GO" id="GO:0106004">
    <property type="term" value="P:tRNA (guanine-N7)-methylation"/>
    <property type="evidence" value="ECO:0007669"/>
    <property type="project" value="UniProtKB-UniRule"/>
</dbReference>
<dbReference type="Proteomes" id="UP001634007">
    <property type="component" value="Unassembled WGS sequence"/>
</dbReference>
<dbReference type="HAMAP" id="MF_03056">
    <property type="entry name" value="TRM82"/>
    <property type="match status" value="1"/>
</dbReference>
<evidence type="ECO:0000256" key="1">
    <source>
        <dbReference type="ARBA" id="ARBA00004123"/>
    </source>
</evidence>
<evidence type="ECO:0000313" key="9">
    <source>
        <dbReference type="Proteomes" id="UP001634007"/>
    </source>
</evidence>
<dbReference type="GO" id="GO:0005634">
    <property type="term" value="C:nucleus"/>
    <property type="evidence" value="ECO:0007669"/>
    <property type="project" value="UniProtKB-SubCell"/>
</dbReference>
<dbReference type="PROSITE" id="PS00678">
    <property type="entry name" value="WD_REPEATS_1"/>
    <property type="match status" value="1"/>
</dbReference>
<dbReference type="InterPro" id="IPR019775">
    <property type="entry name" value="WD40_repeat_CS"/>
</dbReference>
<keyword evidence="9" id="KW-1185">Reference proteome</keyword>
<dbReference type="InterPro" id="IPR036322">
    <property type="entry name" value="WD40_repeat_dom_sf"/>
</dbReference>
<dbReference type="AlphaFoldDB" id="A0ABD3ISC9"/>
<comment type="function">
    <text evidence="6">Required for the formation of N(7)-methylguanine at position 46 (m7G46) in tRNA. In the complex, it is required to stabilize and induce conformational changes of the catalytic subunit.</text>
</comment>
<comment type="subcellular location">
    <subcellularLocation>
        <location evidence="1 6">Nucleus</location>
    </subcellularLocation>
</comment>
<feature type="repeat" description="WD" evidence="7">
    <location>
        <begin position="61"/>
        <end position="93"/>
    </location>
</feature>
<keyword evidence="5 6" id="KW-0539">Nucleus</keyword>
<keyword evidence="3 6" id="KW-0819">tRNA processing</keyword>
<dbReference type="PANTHER" id="PTHR16288">
    <property type="entry name" value="WD40 REPEAT PROTEIN 4"/>
    <property type="match status" value="1"/>
</dbReference>
<keyword evidence="2 6" id="KW-0853">WD repeat</keyword>
<dbReference type="SUPFAM" id="SSF50978">
    <property type="entry name" value="WD40 repeat-like"/>
    <property type="match status" value="1"/>
</dbReference>
<dbReference type="PROSITE" id="PS50082">
    <property type="entry name" value="WD_REPEATS_2"/>
    <property type="match status" value="2"/>
</dbReference>
<keyword evidence="4 6" id="KW-0677">Repeat</keyword>
<dbReference type="FunFam" id="2.130.10.10:FF:001350">
    <property type="entry name" value="tRNA (guanine-N(7)-)-methyltransferase non-catalytic subunit"/>
    <property type="match status" value="1"/>
</dbReference>
<gene>
    <name evidence="8" type="ORF">ACJRO7_008958</name>
</gene>
<dbReference type="EMBL" id="JBJKBG010000011">
    <property type="protein sequence ID" value="KAL3717452.1"/>
    <property type="molecule type" value="Genomic_DNA"/>
</dbReference>
<evidence type="ECO:0000256" key="2">
    <source>
        <dbReference type="ARBA" id="ARBA00022574"/>
    </source>
</evidence>
<dbReference type="SMART" id="SM00320">
    <property type="entry name" value="WD40"/>
    <property type="match status" value="3"/>
</dbReference>
<dbReference type="InterPro" id="IPR001680">
    <property type="entry name" value="WD40_rpt"/>
</dbReference>
<dbReference type="Pfam" id="PF00400">
    <property type="entry name" value="WD40"/>
    <property type="match status" value="3"/>
</dbReference>
<evidence type="ECO:0000256" key="6">
    <source>
        <dbReference type="HAMAP-Rule" id="MF_03056"/>
    </source>
</evidence>